<dbReference type="RefSeq" id="XP_016613543.1">
    <property type="nucleotide sequence ID" value="XM_016770201.1"/>
</dbReference>
<accession>A0A0D2HR39</accession>
<gene>
    <name evidence="1" type="ORF">Z519_12495</name>
</gene>
<dbReference type="AlphaFoldDB" id="A0A0D2HR39"/>
<keyword evidence="2" id="KW-1185">Reference proteome</keyword>
<dbReference type="EMBL" id="KN847009">
    <property type="protein sequence ID" value="KIW86874.1"/>
    <property type="molecule type" value="Genomic_DNA"/>
</dbReference>
<proteinExistence type="predicted"/>
<evidence type="ECO:0000313" key="1">
    <source>
        <dbReference type="EMBL" id="KIW86874.1"/>
    </source>
</evidence>
<dbReference type="HOGENOM" id="CLU_1644660_0_0_1"/>
<dbReference type="VEuPathDB" id="FungiDB:Z519_12495"/>
<reference evidence="1" key="1">
    <citation type="submission" date="2015-01" db="EMBL/GenBank/DDBJ databases">
        <title>The Genome Sequence of Cladophialophora bantiana CBS 173.52.</title>
        <authorList>
            <consortium name="The Broad Institute Genomics Platform"/>
            <person name="Cuomo C."/>
            <person name="de Hoog S."/>
            <person name="Gorbushina A."/>
            <person name="Stielow B."/>
            <person name="Teixiera M."/>
            <person name="Abouelleil A."/>
            <person name="Chapman S.B."/>
            <person name="Priest M."/>
            <person name="Young S.K."/>
            <person name="Wortman J."/>
            <person name="Nusbaum C."/>
            <person name="Birren B."/>
        </authorList>
    </citation>
    <scope>NUCLEOTIDE SEQUENCE [LARGE SCALE GENOMIC DNA]</scope>
    <source>
        <strain evidence="1">CBS 173.52</strain>
    </source>
</reference>
<sequence>MYNRDPYTFANASSIPDPVLNVILTILKSWDQPSTDYKYVTAFHPDGTLHVAPEPSTGEVALRKLHDDMIHPTNGPVVDLQHYLDRVFMMPSPPEGKTETVFTGKLTSILKTGEEVTTDFATWITASEDNAGELKVELLRVFSDTSVLMKKIGEMMEAKD</sequence>
<evidence type="ECO:0000313" key="2">
    <source>
        <dbReference type="Proteomes" id="UP000053789"/>
    </source>
</evidence>
<evidence type="ECO:0008006" key="3">
    <source>
        <dbReference type="Google" id="ProtNLM"/>
    </source>
</evidence>
<dbReference type="GeneID" id="27705423"/>
<dbReference type="OrthoDB" id="4137584at2759"/>
<dbReference type="Proteomes" id="UP000053789">
    <property type="component" value="Unassembled WGS sequence"/>
</dbReference>
<organism evidence="1 2">
    <name type="scientific">Cladophialophora bantiana (strain ATCC 10958 / CBS 173.52 / CDC B-1940 / NIH 8579)</name>
    <name type="common">Xylohypha bantiana</name>
    <dbReference type="NCBI Taxonomy" id="1442370"/>
    <lineage>
        <taxon>Eukaryota</taxon>
        <taxon>Fungi</taxon>
        <taxon>Dikarya</taxon>
        <taxon>Ascomycota</taxon>
        <taxon>Pezizomycotina</taxon>
        <taxon>Eurotiomycetes</taxon>
        <taxon>Chaetothyriomycetidae</taxon>
        <taxon>Chaetothyriales</taxon>
        <taxon>Herpotrichiellaceae</taxon>
        <taxon>Cladophialophora</taxon>
    </lineage>
</organism>
<protein>
    <recommendedName>
        <fullName evidence="3">SnoaL-like domain-containing protein</fullName>
    </recommendedName>
</protein>
<name>A0A0D2HR39_CLAB1</name>